<keyword evidence="2" id="KW-0472">Membrane</keyword>
<sequence length="623" mass="69913">MLSPSKRRQQRRPQAERPPAHWFTIGSLRSFGKRLWNPPPPSKEERYVWLVKPKYTMQLEDVVADKHLPPLSRNDFEEYLLYVEGSLGNLYFYEWVHRYRQLFAHWAESVFPSAGVGLPSSSKGAYKPRELWERLKNCQDRGLKQEFAFAKDVFFRPGAPWRLDISSEDANHILLIPNIPPPYGEQEHTIKMPSFPNQPEPSIFDPILRHIRDALDASFACFIRLAFCNAGLWHCVPGMASYRRGYVVGSLPLIWVGLWFALVTLSGHCLTVYVTGDARQLYPWEIERPLPPDVVPPPVYSLAAAPGPTDVESGSCLRRRYRLNASGFLSLTGTSLLSPQGTCDQSLAERKCREGVSRMLKKPWCNDKPTDFQAPEQKTAADLPPARHTKGLPRSSLVMGIEQAKVLEACSPSTILSPSGSASDFSQRRNAVVDLSVELKAMGLGPEGRPDSPFSEENDFGIVVSDVFEGDDVPEMHHFSSTVRPFSTSAVDHDGQILAQQSFGSSWLPPSSWQDAPTLPIQPPEYAIQRRRAIPDIFGTSPCIRHEGDAFAIDLATVETRRGSRSSEVEQGPELYYPWARTLYGPMTPVYSPLVRRAHWATTWRTAAIATVVTFGLTLGLIR</sequence>
<comment type="caution">
    <text evidence="3">The sequence shown here is derived from an EMBL/GenBank/DDBJ whole genome shotgun (WGS) entry which is preliminary data.</text>
</comment>
<evidence type="ECO:0000256" key="1">
    <source>
        <dbReference type="SAM" id="MobiDB-lite"/>
    </source>
</evidence>
<dbReference type="InterPro" id="IPR036305">
    <property type="entry name" value="RGS_sf"/>
</dbReference>
<keyword evidence="2" id="KW-0812">Transmembrane</keyword>
<dbReference type="EMBL" id="CAOJ01002201">
    <property type="protein sequence ID" value="CCO27661.1"/>
    <property type="molecule type" value="Genomic_DNA"/>
</dbReference>
<dbReference type="SUPFAM" id="SSF48097">
    <property type="entry name" value="Regulator of G-protein signaling, RGS"/>
    <property type="match status" value="1"/>
</dbReference>
<dbReference type="HOGENOM" id="CLU_030981_0_0_1"/>
<accession>M5BLK2</accession>
<proteinExistence type="predicted"/>
<feature type="region of interest" description="Disordered" evidence="1">
    <location>
        <begin position="367"/>
        <end position="392"/>
    </location>
</feature>
<evidence type="ECO:0000313" key="4">
    <source>
        <dbReference type="Proteomes" id="UP000012065"/>
    </source>
</evidence>
<gene>
    <name evidence="3" type="ORF">BN14_01647</name>
</gene>
<feature type="transmembrane region" description="Helical" evidence="2">
    <location>
        <begin position="604"/>
        <end position="622"/>
    </location>
</feature>
<evidence type="ECO:0000313" key="3">
    <source>
        <dbReference type="EMBL" id="CCO27661.1"/>
    </source>
</evidence>
<evidence type="ECO:0000256" key="2">
    <source>
        <dbReference type="SAM" id="Phobius"/>
    </source>
</evidence>
<keyword evidence="2" id="KW-1133">Transmembrane helix</keyword>
<dbReference type="Gene3D" id="1.10.167.10">
    <property type="entry name" value="Regulator of G-protein Signalling 4, domain 2"/>
    <property type="match status" value="1"/>
</dbReference>
<dbReference type="InterPro" id="IPR044926">
    <property type="entry name" value="RGS_subdomain_2"/>
</dbReference>
<organism evidence="3 4">
    <name type="scientific">Thanatephorus cucumeris (strain AG1-IB / isolate 7/3/14)</name>
    <name type="common">Lettuce bottom rot fungus</name>
    <name type="synonym">Rhizoctonia solani</name>
    <dbReference type="NCBI Taxonomy" id="1108050"/>
    <lineage>
        <taxon>Eukaryota</taxon>
        <taxon>Fungi</taxon>
        <taxon>Dikarya</taxon>
        <taxon>Basidiomycota</taxon>
        <taxon>Agaricomycotina</taxon>
        <taxon>Agaricomycetes</taxon>
        <taxon>Cantharellales</taxon>
        <taxon>Ceratobasidiaceae</taxon>
        <taxon>Rhizoctonia</taxon>
        <taxon>Rhizoctonia solani AG-1</taxon>
    </lineage>
</organism>
<protein>
    <recommendedName>
        <fullName evidence="5">RGS domain-containing protein</fullName>
    </recommendedName>
</protein>
<dbReference type="AlphaFoldDB" id="M5BLK2"/>
<name>M5BLK2_THACB</name>
<dbReference type="Proteomes" id="UP000012065">
    <property type="component" value="Unassembled WGS sequence"/>
</dbReference>
<evidence type="ECO:0008006" key="5">
    <source>
        <dbReference type="Google" id="ProtNLM"/>
    </source>
</evidence>
<reference evidence="3 4" key="1">
    <citation type="journal article" date="2013" name="J. Biotechnol.">
        <title>Establishment and interpretation of the genome sequence of the phytopathogenic fungus Rhizoctonia solani AG1-IB isolate 7/3/14.</title>
        <authorList>
            <person name="Wibberg D.W."/>
            <person name="Jelonek L.J."/>
            <person name="Rupp O.R."/>
            <person name="Hennig M.H."/>
            <person name="Eikmeyer F.E."/>
            <person name="Goesmann A.G."/>
            <person name="Hartmann A.H."/>
            <person name="Borriss R.B."/>
            <person name="Grosch R.G."/>
            <person name="Puehler A.P."/>
            <person name="Schlueter A.S."/>
        </authorList>
    </citation>
    <scope>NUCLEOTIDE SEQUENCE [LARGE SCALE GENOMIC DNA]</scope>
    <source>
        <strain evidence="4">AG1-IB / isolate 7/3/14</strain>
    </source>
</reference>